<dbReference type="Proteomes" id="UP000682733">
    <property type="component" value="Unassembled WGS sequence"/>
</dbReference>
<reference evidence="3" key="1">
    <citation type="submission" date="2021-02" db="EMBL/GenBank/DDBJ databases">
        <authorList>
            <person name="Nowell W R."/>
        </authorList>
    </citation>
    <scope>NUCLEOTIDE SEQUENCE</scope>
</reference>
<organism evidence="3 4">
    <name type="scientific">Didymodactylos carnosus</name>
    <dbReference type="NCBI Taxonomy" id="1234261"/>
    <lineage>
        <taxon>Eukaryota</taxon>
        <taxon>Metazoa</taxon>
        <taxon>Spiralia</taxon>
        <taxon>Gnathifera</taxon>
        <taxon>Rotifera</taxon>
        <taxon>Eurotatoria</taxon>
        <taxon>Bdelloidea</taxon>
        <taxon>Philodinida</taxon>
        <taxon>Philodinidae</taxon>
        <taxon>Didymodactylos</taxon>
    </lineage>
</organism>
<name>A0A8S2UC53_9BILA</name>
<accession>A0A8S2UC53</accession>
<proteinExistence type="predicted"/>
<feature type="non-terminal residue" evidence="3">
    <location>
        <position position="1"/>
    </location>
</feature>
<evidence type="ECO:0000313" key="4">
    <source>
        <dbReference type="Proteomes" id="UP000682733"/>
    </source>
</evidence>
<evidence type="ECO:0000313" key="2">
    <source>
        <dbReference type="EMBL" id="CAF1546979.1"/>
    </source>
</evidence>
<dbReference type="EMBL" id="CAJOBA010062174">
    <property type="protein sequence ID" value="CAF4336173.1"/>
    <property type="molecule type" value="Genomic_DNA"/>
</dbReference>
<gene>
    <name evidence="2" type="ORF">OVA965_LOCUS39075</name>
    <name evidence="3" type="ORF">TMI583_LOCUS40332</name>
</gene>
<evidence type="ECO:0000256" key="1">
    <source>
        <dbReference type="SAM" id="MobiDB-lite"/>
    </source>
</evidence>
<dbReference type="EMBL" id="CAJNOK010039766">
    <property type="protein sequence ID" value="CAF1546979.1"/>
    <property type="molecule type" value="Genomic_DNA"/>
</dbReference>
<comment type="caution">
    <text evidence="3">The sequence shown here is derived from an EMBL/GenBank/DDBJ whole genome shotgun (WGS) entry which is preliminary data.</text>
</comment>
<evidence type="ECO:0000313" key="3">
    <source>
        <dbReference type="EMBL" id="CAF4336173.1"/>
    </source>
</evidence>
<feature type="region of interest" description="Disordered" evidence="1">
    <location>
        <begin position="41"/>
        <end position="74"/>
    </location>
</feature>
<dbReference type="AlphaFoldDB" id="A0A8S2UC53"/>
<dbReference type="Proteomes" id="UP000677228">
    <property type="component" value="Unassembled WGS sequence"/>
</dbReference>
<protein>
    <submittedName>
        <fullName evidence="3">Uncharacterized protein</fullName>
    </submittedName>
</protein>
<sequence>DCTEESKELDEDGILTVNKVGRTTADGREASQIRLTAISVEGNRETASTHGSRREFRSSRTLGSRIASDKGTTRRELTEINTEDGVNKICGTFSEGDFEELKKMRLSIEDEVVIGVSGLSSINILFETELDERLKKELDVLQQI</sequence>